<evidence type="ECO:0000313" key="5">
    <source>
        <dbReference type="Proteomes" id="UP000199012"/>
    </source>
</evidence>
<evidence type="ECO:0000259" key="2">
    <source>
        <dbReference type="Pfam" id="PF11721"/>
    </source>
</evidence>
<name>A0A1I0VH16_9CELL</name>
<dbReference type="PANTHER" id="PTHR37836:SF2">
    <property type="entry name" value="DUF4038 DOMAIN-CONTAINING PROTEIN"/>
    <property type="match status" value="1"/>
</dbReference>
<sequence length="649" mass="68500">MLDPCTSPPATGRPARRASRWRVARLAAGAVVVGSLVGVSAAGAPPASAVGHGTQPAAGDAGEAVRVNVGGDAYRDSRGRTWAADTGYVGGRPTNVAAEGHVRGTKDHRLYRDLRVGMDGYRLALPSGGTWRVTLHLLENYHEGDGRRVFSVDAEGERVVHALDLHERTGHGTAHTVAFDVEVRDGALDLGFEAHVDLATLSAVAAVPVTAAAPTAPTSPAFPLRASADGDHLVTADGEPFLYLADTAWMAPTRLDQAGVRRWLDARVAQGFTAVQVSLLHFVGQQDEGPANVYGDLPFVGGYDLSRPLEVGERTRDARSPDYDYWDHVAYVLDEAAARGLAVAVVPSWYGYGGEDWRARETTGNATDYGAFLGRRLGAMPHLVWLLGGDNAPTGDVAKVAPGADRSDKLAATDAMAAAIRAHEPVRHLMTYHGRRGVTSSAYVGDREWHTLNNPYADQHVHEHAPAAFGTGIPSVVTEAYYDGRDRAPFLDRTQLRAQAWWAVLSGAGFAYGHEDVWDLDAAWGRALRASSAADVGRVATILDAHPRLRPAPVPLTSGEGASSPGSRALSGRSSSGALLTYLPTARTVTVDLAAAASGGSGGDVRLSWVDPASGDVRDEGRHAATGTRDLAVPRGWDDALLVAEPVTA</sequence>
<evidence type="ECO:0000256" key="1">
    <source>
        <dbReference type="SAM" id="MobiDB-lite"/>
    </source>
</evidence>
<reference evidence="5" key="1">
    <citation type="submission" date="2016-10" db="EMBL/GenBank/DDBJ databases">
        <authorList>
            <person name="Varghese N."/>
            <person name="Submissions S."/>
        </authorList>
    </citation>
    <scope>NUCLEOTIDE SEQUENCE [LARGE SCALE GENOMIC DNA]</scope>
    <source>
        <strain evidence="5">CGMCC 4.6945</strain>
    </source>
</reference>
<dbReference type="AlphaFoldDB" id="A0A1I0VH16"/>
<proteinExistence type="predicted"/>
<dbReference type="Gene3D" id="2.60.120.430">
    <property type="entry name" value="Galactose-binding lectin"/>
    <property type="match status" value="1"/>
</dbReference>
<feature type="domain" description="Malectin" evidence="2">
    <location>
        <begin position="65"/>
        <end position="194"/>
    </location>
</feature>
<dbReference type="Pfam" id="PF13204">
    <property type="entry name" value="Apiosidase"/>
    <property type="match status" value="1"/>
</dbReference>
<dbReference type="Pfam" id="PF11721">
    <property type="entry name" value="Malectin"/>
    <property type="match status" value="1"/>
</dbReference>
<protein>
    <submittedName>
        <fullName evidence="4">Di-glucose binding within endoplasmic reticulum</fullName>
    </submittedName>
</protein>
<gene>
    <name evidence="4" type="ORF">SAMN05421867_101398</name>
</gene>
<dbReference type="EMBL" id="FOKA01000001">
    <property type="protein sequence ID" value="SFA75779.1"/>
    <property type="molecule type" value="Genomic_DNA"/>
</dbReference>
<feature type="compositionally biased region" description="Low complexity" evidence="1">
    <location>
        <begin position="561"/>
        <end position="574"/>
    </location>
</feature>
<dbReference type="OrthoDB" id="8108447at2"/>
<dbReference type="InterPro" id="IPR025277">
    <property type="entry name" value="Apiosidase-like_cat_dom"/>
</dbReference>
<feature type="region of interest" description="Disordered" evidence="1">
    <location>
        <begin position="550"/>
        <end position="574"/>
    </location>
</feature>
<evidence type="ECO:0000259" key="3">
    <source>
        <dbReference type="Pfam" id="PF13204"/>
    </source>
</evidence>
<organism evidence="4 5">
    <name type="scientific">Cellulomonas marina</name>
    <dbReference type="NCBI Taxonomy" id="988821"/>
    <lineage>
        <taxon>Bacteria</taxon>
        <taxon>Bacillati</taxon>
        <taxon>Actinomycetota</taxon>
        <taxon>Actinomycetes</taxon>
        <taxon>Micrococcales</taxon>
        <taxon>Cellulomonadaceae</taxon>
        <taxon>Cellulomonas</taxon>
    </lineage>
</organism>
<evidence type="ECO:0000313" key="4">
    <source>
        <dbReference type="EMBL" id="SFA75779.1"/>
    </source>
</evidence>
<dbReference type="STRING" id="988821.SAMN05421867_101398"/>
<accession>A0A1I0VH16</accession>
<dbReference type="InterPro" id="IPR021720">
    <property type="entry name" value="Malectin_dom"/>
</dbReference>
<keyword evidence="5" id="KW-1185">Reference proteome</keyword>
<dbReference type="SUPFAM" id="SSF51445">
    <property type="entry name" value="(Trans)glycosidases"/>
    <property type="match status" value="1"/>
</dbReference>
<dbReference type="Gene3D" id="3.20.20.80">
    <property type="entry name" value="Glycosidases"/>
    <property type="match status" value="1"/>
</dbReference>
<dbReference type="Proteomes" id="UP000199012">
    <property type="component" value="Unassembled WGS sequence"/>
</dbReference>
<dbReference type="InterPro" id="IPR017853">
    <property type="entry name" value="GH"/>
</dbReference>
<feature type="domain" description="Apiosidase-like catalytic" evidence="3">
    <location>
        <begin position="228"/>
        <end position="547"/>
    </location>
</feature>
<dbReference type="PANTHER" id="PTHR37836">
    <property type="entry name" value="LMO1036 PROTEIN"/>
    <property type="match status" value="1"/>
</dbReference>